<feature type="compositionally biased region" description="Basic and acidic residues" evidence="1">
    <location>
        <begin position="123"/>
        <end position="135"/>
    </location>
</feature>
<feature type="compositionally biased region" description="Low complexity" evidence="1">
    <location>
        <begin position="67"/>
        <end position="77"/>
    </location>
</feature>
<protein>
    <submittedName>
        <fullName evidence="3">Uncharacterized protein</fullName>
    </submittedName>
</protein>
<keyword evidence="2" id="KW-0472">Membrane</keyword>
<dbReference type="EMBL" id="JACIVA010000039">
    <property type="protein sequence ID" value="MBB1096995.1"/>
    <property type="molecule type" value="Genomic_DNA"/>
</dbReference>
<sequence length="216" mass="24303">MRGDYRGKHGDTRRDRRFFSVLRLKWTNMSQIDRIINGALGIVILALLVSVVILFSQHNNSSTKNVASSHSNMSMSASKKRNHQSSFKENDDSRVVSDTMESKTNQEAEENISNDDSSTLASESDKNKGRVNHGEVSEGMDAEYRMARQAGIVTGDWSTESIHDFYNNVQDNNDGSFTYNGKTVYVQKTYQGNPNGIEYNGSTYTDPDRYTVTTDQ</sequence>
<keyword evidence="2" id="KW-1133">Transmembrane helix</keyword>
<dbReference type="RefSeq" id="WP_182595705.1">
    <property type="nucleotide sequence ID" value="NZ_JACIVA010000039.1"/>
</dbReference>
<feature type="region of interest" description="Disordered" evidence="1">
    <location>
        <begin position="61"/>
        <end position="135"/>
    </location>
</feature>
<keyword evidence="2" id="KW-0812">Transmembrane</keyword>
<feature type="transmembrane region" description="Helical" evidence="2">
    <location>
        <begin position="35"/>
        <end position="55"/>
    </location>
</feature>
<evidence type="ECO:0000313" key="4">
    <source>
        <dbReference type="Proteomes" id="UP000517106"/>
    </source>
</evidence>
<comment type="caution">
    <text evidence="3">The sequence shown here is derived from an EMBL/GenBank/DDBJ whole genome shotgun (WGS) entry which is preliminary data.</text>
</comment>
<accession>A0A7W3ULC2</accession>
<gene>
    <name evidence="3" type="ORF">H5S09_03380</name>
</gene>
<name>A0A7W3ULC2_9LACO</name>
<evidence type="ECO:0000256" key="2">
    <source>
        <dbReference type="SAM" id="Phobius"/>
    </source>
</evidence>
<reference evidence="3 4" key="1">
    <citation type="submission" date="2020-07" db="EMBL/GenBank/DDBJ databases">
        <title>Description of Limosilactobacillus balticus sp. nov., Limosilactobacillus agrestis sp. nov., Limosilactobacillus albertensis sp. nov., Limosilactobacillus rudii sp. nov., Limosilactobacillus fastidiosus sp. nov., five novel Limosilactobacillus species isolated from the vertebrate gastrointestinal tract, and proposal of 6 subspecies of Limosilactobacillus reuteri adapted to the gastrointestinal tract of specific vertebrate hosts.</title>
        <authorList>
            <person name="Li F."/>
            <person name="Cheng C."/>
            <person name="Zheng J."/>
            <person name="Quevedo R.M."/>
            <person name="Li J."/>
            <person name="Roos S."/>
            <person name="Gaenzle M.G."/>
            <person name="Walter J."/>
        </authorList>
    </citation>
    <scope>NUCLEOTIDE SEQUENCE [LARGE SCALE GENOMIC DNA]</scope>
    <source>
        <strain evidence="3 4">STM2_1</strain>
    </source>
</reference>
<feature type="compositionally biased region" description="Basic and acidic residues" evidence="1">
    <location>
        <begin position="86"/>
        <end position="106"/>
    </location>
</feature>
<dbReference type="AlphaFoldDB" id="A0A7W3ULC2"/>
<evidence type="ECO:0000256" key="1">
    <source>
        <dbReference type="SAM" id="MobiDB-lite"/>
    </source>
</evidence>
<evidence type="ECO:0000313" key="3">
    <source>
        <dbReference type="EMBL" id="MBB1096995.1"/>
    </source>
</evidence>
<keyword evidence="4" id="KW-1185">Reference proteome</keyword>
<dbReference type="Proteomes" id="UP000517106">
    <property type="component" value="Unassembled WGS sequence"/>
</dbReference>
<proteinExistence type="predicted"/>
<organism evidence="3 4">
    <name type="scientific">Limosilactobacillus rudii</name>
    <dbReference type="NCBI Taxonomy" id="2759755"/>
    <lineage>
        <taxon>Bacteria</taxon>
        <taxon>Bacillati</taxon>
        <taxon>Bacillota</taxon>
        <taxon>Bacilli</taxon>
        <taxon>Lactobacillales</taxon>
        <taxon>Lactobacillaceae</taxon>
        <taxon>Limosilactobacillus</taxon>
    </lineage>
</organism>